<dbReference type="InterPro" id="IPR011990">
    <property type="entry name" value="TPR-like_helical_dom_sf"/>
</dbReference>
<evidence type="ECO:0000313" key="3">
    <source>
        <dbReference type="Proteomes" id="UP000196475"/>
    </source>
</evidence>
<sequence length="422" mass="46934">MLRPQPIGVFPGMAGFFLLPPVPEGAPRISLLLRGHLPDAWPESWQFFAAAIAGRSEEEVTALLPEGPEGLYNRFVLTPQSDTYAWAKERVEGEISLLLDAVAWRLGICDAPPPLQDTDGEVRAFLLATQAYARFQQKDWSRGLETMREAAETVKHVSPVFSARLFAEWAATKQMLGAYGRDLVAGYRTALALLETSPFQEARAELWFQLGTAYQNGAEGRGNTLMEAVKCYHEALKVYQRNTHPEEYAMAHMNMALAYLAMPSRDRGARLRTAVAIQSLREALRIFQKETHPQYWASATVNLANALQHADTSHQEENLWEAVALYEEVLEVRRPEEDPVAYARVLANQGNALAHLGAFSRAVPRLQEARRSFQEHGEDDAAEAVADILAEIARRRQEHAAKEQPAGEQAAAERGIARHGSA</sequence>
<gene>
    <name evidence="2" type="ORF">BAA01_15185</name>
</gene>
<dbReference type="AlphaFoldDB" id="A0A1Y3PF08"/>
<dbReference type="Gene3D" id="1.25.40.10">
    <property type="entry name" value="Tetratricopeptide repeat domain"/>
    <property type="match status" value="2"/>
</dbReference>
<dbReference type="EMBL" id="LZRT01000095">
    <property type="protein sequence ID" value="OUM85931.1"/>
    <property type="molecule type" value="Genomic_DNA"/>
</dbReference>
<dbReference type="Proteomes" id="UP000196475">
    <property type="component" value="Unassembled WGS sequence"/>
</dbReference>
<name>A0A1Y3PF08_9BACI</name>
<comment type="caution">
    <text evidence="2">The sequence shown here is derived from an EMBL/GenBank/DDBJ whole genome shotgun (WGS) entry which is preliminary data.</text>
</comment>
<evidence type="ECO:0000313" key="2">
    <source>
        <dbReference type="EMBL" id="OUM85931.1"/>
    </source>
</evidence>
<evidence type="ECO:0000256" key="1">
    <source>
        <dbReference type="SAM" id="MobiDB-lite"/>
    </source>
</evidence>
<proteinExistence type="predicted"/>
<protein>
    <submittedName>
        <fullName evidence="2">Uncharacterized protein</fullName>
    </submittedName>
</protein>
<organism evidence="2 3">
    <name type="scientific">Bacillus thermozeamaize</name>
    <dbReference type="NCBI Taxonomy" id="230954"/>
    <lineage>
        <taxon>Bacteria</taxon>
        <taxon>Bacillati</taxon>
        <taxon>Bacillota</taxon>
        <taxon>Bacilli</taxon>
        <taxon>Bacillales</taxon>
        <taxon>Bacillaceae</taxon>
        <taxon>Bacillus</taxon>
    </lineage>
</organism>
<accession>A0A1Y3PF08</accession>
<feature type="region of interest" description="Disordered" evidence="1">
    <location>
        <begin position="396"/>
        <end position="422"/>
    </location>
</feature>
<dbReference type="SUPFAM" id="SSF48452">
    <property type="entry name" value="TPR-like"/>
    <property type="match status" value="1"/>
</dbReference>
<reference evidence="3" key="1">
    <citation type="submission" date="2016-06" db="EMBL/GenBank/DDBJ databases">
        <authorList>
            <person name="Nascimento L."/>
            <person name="Pereira R.V."/>
            <person name="Martins L.F."/>
            <person name="Quaggio R.B."/>
            <person name="Silva A.M."/>
            <person name="Setubal J.C."/>
        </authorList>
    </citation>
    <scope>NUCLEOTIDE SEQUENCE [LARGE SCALE GENOMIC DNA]</scope>
</reference>